<evidence type="ECO:0000256" key="8">
    <source>
        <dbReference type="ARBA" id="ARBA00023047"/>
    </source>
</evidence>
<dbReference type="GO" id="GO:0015288">
    <property type="term" value="F:porin activity"/>
    <property type="evidence" value="ECO:0007669"/>
    <property type="project" value="UniProtKB-KW"/>
</dbReference>
<reference evidence="19" key="2">
    <citation type="submission" date="2019-02" db="EMBL/GenBank/DDBJ databases">
        <title>Granulicella sibirica sp. nov., a psychrotolerant acidobacterium isolated from an organic soil layer in forested tundra, West Siberia.</title>
        <authorList>
            <person name="Oshkin I.Y."/>
            <person name="Kulichevskaya I.S."/>
            <person name="Rijpstra W.I.C."/>
            <person name="Sinninghe Damste J.S."/>
            <person name="Rakitin A.L."/>
            <person name="Ravin N.V."/>
            <person name="Dedysh S.N."/>
        </authorList>
    </citation>
    <scope>NUCLEOTIDE SEQUENCE [LARGE SCALE GENOMIC DNA]</scope>
    <source>
        <strain evidence="19">AF10</strain>
    </source>
</reference>
<evidence type="ECO:0000256" key="7">
    <source>
        <dbReference type="ARBA" id="ARBA00022729"/>
    </source>
</evidence>
<gene>
    <name evidence="18" type="ORF">GRAN_3695</name>
</gene>
<dbReference type="EMBL" id="RDSM01000003">
    <property type="protein sequence ID" value="RXH54591.1"/>
    <property type="molecule type" value="Genomic_DNA"/>
</dbReference>
<comment type="subcellular location">
    <subcellularLocation>
        <location evidence="1">Cell outer membrane</location>
        <topology evidence="1">Multi-pass membrane protein</topology>
    </subcellularLocation>
</comment>
<comment type="caution">
    <text evidence="18">The sequence shown here is derived from an EMBL/GenBank/DDBJ whole genome shotgun (WGS) entry which is preliminary data.</text>
</comment>
<evidence type="ECO:0000256" key="11">
    <source>
        <dbReference type="ARBA" id="ARBA00023136"/>
    </source>
</evidence>
<dbReference type="PANTHER" id="PTHR33619">
    <property type="entry name" value="POLYSACCHARIDE EXPORT PROTEIN GFCE-RELATED"/>
    <property type="match status" value="1"/>
</dbReference>
<keyword evidence="19" id="KW-1185">Reference proteome</keyword>
<evidence type="ECO:0000256" key="2">
    <source>
        <dbReference type="ARBA" id="ARBA00009450"/>
    </source>
</evidence>
<evidence type="ECO:0000256" key="5">
    <source>
        <dbReference type="ARBA" id="ARBA00022597"/>
    </source>
</evidence>
<keyword evidence="6" id="KW-0812">Transmembrane</keyword>
<proteinExistence type="inferred from homology"/>
<dbReference type="InterPro" id="IPR049712">
    <property type="entry name" value="Poly_export"/>
</dbReference>
<keyword evidence="5" id="KW-0762">Sugar transport</keyword>
<dbReference type="InterPro" id="IPR003715">
    <property type="entry name" value="Poly_export_N"/>
</dbReference>
<feature type="domain" description="SLBB" evidence="17">
    <location>
        <begin position="133"/>
        <end position="213"/>
    </location>
</feature>
<dbReference type="GO" id="GO:0015159">
    <property type="term" value="F:polysaccharide transmembrane transporter activity"/>
    <property type="evidence" value="ECO:0007669"/>
    <property type="project" value="InterPro"/>
</dbReference>
<dbReference type="Pfam" id="PF02563">
    <property type="entry name" value="Poly_export"/>
    <property type="match status" value="1"/>
</dbReference>
<dbReference type="GO" id="GO:0006811">
    <property type="term" value="P:monoatomic ion transport"/>
    <property type="evidence" value="ECO:0007669"/>
    <property type="project" value="UniProtKB-KW"/>
</dbReference>
<accession>A0A4Q0SZE2</accession>
<dbReference type="GO" id="GO:0009279">
    <property type="term" value="C:cell outer membrane"/>
    <property type="evidence" value="ECO:0007669"/>
    <property type="project" value="UniProtKB-SubCell"/>
</dbReference>
<keyword evidence="9" id="KW-0406">Ion transport</keyword>
<keyword evidence="12" id="KW-0564">Palmitate</keyword>
<dbReference type="Gene3D" id="3.10.560.10">
    <property type="entry name" value="Outer membrane lipoprotein wza domain like"/>
    <property type="match status" value="1"/>
</dbReference>
<evidence type="ECO:0000259" key="17">
    <source>
        <dbReference type="Pfam" id="PF22461"/>
    </source>
</evidence>
<protein>
    <submittedName>
        <fullName evidence="18">Polysaccharide export protein</fullName>
    </submittedName>
</protein>
<dbReference type="PANTHER" id="PTHR33619:SF3">
    <property type="entry name" value="POLYSACCHARIDE EXPORT PROTEIN GFCE-RELATED"/>
    <property type="match status" value="1"/>
</dbReference>
<keyword evidence="3" id="KW-0813">Transport</keyword>
<sequence length="214" mass="22333">MSLVFRSISASLLSLSTLCLAQQSMTKPALVAKPGSRSATDSSEAPTVSLKAPVPAGYLIGPDDVLGITVWKEPSLSGNVPVRPDGMISISLIGDVPAAGLTPMALGADLADRLKKFINDPNVTITVATVNSKHIYLLGEVQHVGSIPLTPGLTPLQAISASGGLTPFANTKHLYILRGEQGKQEKIPFNYKKALKDGDQQGLTLSPGDTIVVP</sequence>
<dbReference type="RefSeq" id="WP_192898038.1">
    <property type="nucleotide sequence ID" value="NZ_RDSM01000003.1"/>
</dbReference>
<keyword evidence="10" id="KW-0626">Porin</keyword>
<evidence type="ECO:0000256" key="3">
    <source>
        <dbReference type="ARBA" id="ARBA00022448"/>
    </source>
</evidence>
<reference evidence="18 19" key="1">
    <citation type="submission" date="2018-11" db="EMBL/GenBank/DDBJ databases">
        <authorList>
            <person name="Mardanov A.V."/>
            <person name="Ravin N.V."/>
            <person name="Dedysh S.N."/>
        </authorList>
    </citation>
    <scope>NUCLEOTIDE SEQUENCE [LARGE SCALE GENOMIC DNA]</scope>
    <source>
        <strain evidence="18 19">AF10</strain>
    </source>
</reference>
<keyword evidence="11" id="KW-0472">Membrane</keyword>
<evidence type="ECO:0000256" key="13">
    <source>
        <dbReference type="ARBA" id="ARBA00023237"/>
    </source>
</evidence>
<dbReference type="GO" id="GO:0046930">
    <property type="term" value="C:pore complex"/>
    <property type="evidence" value="ECO:0007669"/>
    <property type="project" value="UniProtKB-KW"/>
</dbReference>
<keyword evidence="13" id="KW-0998">Cell outer membrane</keyword>
<dbReference type="Pfam" id="PF22461">
    <property type="entry name" value="SLBB_2"/>
    <property type="match status" value="1"/>
</dbReference>
<keyword evidence="4" id="KW-1134">Transmembrane beta strand</keyword>
<dbReference type="Proteomes" id="UP000289437">
    <property type="component" value="Unassembled WGS sequence"/>
</dbReference>
<evidence type="ECO:0000256" key="12">
    <source>
        <dbReference type="ARBA" id="ARBA00023139"/>
    </source>
</evidence>
<evidence type="ECO:0000313" key="18">
    <source>
        <dbReference type="EMBL" id="RXH54591.1"/>
    </source>
</evidence>
<comment type="similarity">
    <text evidence="2">Belongs to the BexD/CtrA/VexA family.</text>
</comment>
<feature type="domain" description="Polysaccharide export protein N-terminal" evidence="16">
    <location>
        <begin position="53"/>
        <end position="127"/>
    </location>
</feature>
<feature type="chain" id="PRO_5020392870" evidence="15">
    <location>
        <begin position="22"/>
        <end position="214"/>
    </location>
</feature>
<organism evidence="18 19">
    <name type="scientific">Granulicella sibirica</name>
    <dbReference type="NCBI Taxonomy" id="2479048"/>
    <lineage>
        <taxon>Bacteria</taxon>
        <taxon>Pseudomonadati</taxon>
        <taxon>Acidobacteriota</taxon>
        <taxon>Terriglobia</taxon>
        <taxon>Terriglobales</taxon>
        <taxon>Acidobacteriaceae</taxon>
        <taxon>Granulicella</taxon>
    </lineage>
</organism>
<keyword evidence="14" id="KW-0449">Lipoprotein</keyword>
<keyword evidence="7 15" id="KW-0732">Signal</keyword>
<dbReference type="InterPro" id="IPR054765">
    <property type="entry name" value="SLBB_dom"/>
</dbReference>
<evidence type="ECO:0000259" key="16">
    <source>
        <dbReference type="Pfam" id="PF02563"/>
    </source>
</evidence>
<evidence type="ECO:0000256" key="9">
    <source>
        <dbReference type="ARBA" id="ARBA00023065"/>
    </source>
</evidence>
<evidence type="ECO:0000256" key="10">
    <source>
        <dbReference type="ARBA" id="ARBA00023114"/>
    </source>
</evidence>
<evidence type="ECO:0000256" key="4">
    <source>
        <dbReference type="ARBA" id="ARBA00022452"/>
    </source>
</evidence>
<keyword evidence="8" id="KW-0625">Polysaccharide transport</keyword>
<evidence type="ECO:0000256" key="6">
    <source>
        <dbReference type="ARBA" id="ARBA00022692"/>
    </source>
</evidence>
<dbReference type="AlphaFoldDB" id="A0A4Q0SZE2"/>
<evidence type="ECO:0000256" key="1">
    <source>
        <dbReference type="ARBA" id="ARBA00004571"/>
    </source>
</evidence>
<evidence type="ECO:0000313" key="19">
    <source>
        <dbReference type="Proteomes" id="UP000289437"/>
    </source>
</evidence>
<evidence type="ECO:0000256" key="14">
    <source>
        <dbReference type="ARBA" id="ARBA00023288"/>
    </source>
</evidence>
<name>A0A4Q0SZE2_9BACT</name>
<feature type="signal peptide" evidence="15">
    <location>
        <begin position="1"/>
        <end position="21"/>
    </location>
</feature>
<evidence type="ECO:0000256" key="15">
    <source>
        <dbReference type="SAM" id="SignalP"/>
    </source>
</evidence>